<gene>
    <name evidence="2" type="ORF">X975_15928</name>
</gene>
<proteinExistence type="predicted"/>
<evidence type="ECO:0000256" key="1">
    <source>
        <dbReference type="SAM" id="MobiDB-lite"/>
    </source>
</evidence>
<evidence type="ECO:0000313" key="2">
    <source>
        <dbReference type="EMBL" id="KFM56593.1"/>
    </source>
</evidence>
<dbReference type="AlphaFoldDB" id="A0A087SUQ4"/>
<feature type="region of interest" description="Disordered" evidence="1">
    <location>
        <begin position="129"/>
        <end position="290"/>
    </location>
</feature>
<feature type="compositionally biased region" description="Polar residues" evidence="1">
    <location>
        <begin position="225"/>
        <end position="253"/>
    </location>
</feature>
<organism evidence="2 3">
    <name type="scientific">Stegodyphus mimosarum</name>
    <name type="common">African social velvet spider</name>
    <dbReference type="NCBI Taxonomy" id="407821"/>
    <lineage>
        <taxon>Eukaryota</taxon>
        <taxon>Metazoa</taxon>
        <taxon>Ecdysozoa</taxon>
        <taxon>Arthropoda</taxon>
        <taxon>Chelicerata</taxon>
        <taxon>Arachnida</taxon>
        <taxon>Araneae</taxon>
        <taxon>Araneomorphae</taxon>
        <taxon>Entelegynae</taxon>
        <taxon>Eresoidea</taxon>
        <taxon>Eresidae</taxon>
        <taxon>Stegodyphus</taxon>
    </lineage>
</organism>
<feature type="compositionally biased region" description="Basic and acidic residues" evidence="1">
    <location>
        <begin position="269"/>
        <end position="281"/>
    </location>
</feature>
<name>A0A087SUQ4_STEMI</name>
<sequence length="290" mass="31898">MQRQHKEQFLNELSQVHHGETLEVSGVETMTSMAQSYHFKTDTITKSQEAEMPLASNVVPSKIMYESAPEVLFHCSLSSEAAQSAPSFQSGKYPRSVSKSEILHSSIKSPITIEQVSVELDTTKMKCHETAKSPYQHYEDRRVRPSSSSEIKPAHTPKGTLIRKVSKRATSPCTSAPPSGRSKLPHSTSSKSRISPSRSCILTARLSAAAKNSSESDTSEELTHTSRTPQRSLRSLSNDSQSGNNSPILQQKYSVPLSPTKRAFGLSPRKHEDQVSEDSKIAHGFPPPII</sequence>
<feature type="compositionally biased region" description="Low complexity" evidence="1">
    <location>
        <begin position="187"/>
        <end position="199"/>
    </location>
</feature>
<dbReference type="OrthoDB" id="10572619at2759"/>
<feature type="non-terminal residue" evidence="2">
    <location>
        <position position="290"/>
    </location>
</feature>
<protein>
    <submittedName>
        <fullName evidence="2">Uncharacterized protein</fullName>
    </submittedName>
</protein>
<accession>A0A087SUQ4</accession>
<dbReference type="Proteomes" id="UP000054359">
    <property type="component" value="Unassembled WGS sequence"/>
</dbReference>
<keyword evidence="3" id="KW-1185">Reference proteome</keyword>
<reference evidence="2 3" key="1">
    <citation type="submission" date="2013-11" db="EMBL/GenBank/DDBJ databases">
        <title>Genome sequencing of Stegodyphus mimosarum.</title>
        <authorList>
            <person name="Bechsgaard J."/>
        </authorList>
    </citation>
    <scope>NUCLEOTIDE SEQUENCE [LARGE SCALE GENOMIC DNA]</scope>
</reference>
<dbReference type="EMBL" id="KK112043">
    <property type="protein sequence ID" value="KFM56593.1"/>
    <property type="molecule type" value="Genomic_DNA"/>
</dbReference>
<feature type="compositionally biased region" description="Polar residues" evidence="1">
    <location>
        <begin position="168"/>
        <end position="177"/>
    </location>
</feature>
<evidence type="ECO:0000313" key="3">
    <source>
        <dbReference type="Proteomes" id="UP000054359"/>
    </source>
</evidence>
<feature type="compositionally biased region" description="Basic and acidic residues" evidence="1">
    <location>
        <begin position="129"/>
        <end position="143"/>
    </location>
</feature>